<keyword evidence="3" id="KW-0240">DNA-directed RNA polymerase</keyword>
<keyword evidence="5" id="KW-0548">Nucleotidyltransferase</keyword>
<dbReference type="SUPFAM" id="SSF56672">
    <property type="entry name" value="DNA/RNA polymerases"/>
    <property type="match status" value="1"/>
</dbReference>
<feature type="domain" description="DNA-directed RNA polymerase N-terminal" evidence="9">
    <location>
        <begin position="326"/>
        <end position="517"/>
    </location>
</feature>
<dbReference type="Pfam" id="PF00940">
    <property type="entry name" value="RNA_pol"/>
    <property type="match status" value="1"/>
</dbReference>
<comment type="caution">
    <text evidence="10">The sequence shown here is derived from an EMBL/GenBank/DDBJ whole genome shotgun (WGS) entry which is preliminary data.</text>
</comment>
<feature type="region of interest" description="Disordered" evidence="8">
    <location>
        <begin position="1"/>
        <end position="64"/>
    </location>
</feature>
<sequence length="1066" mass="120812">MLSRTARRLEKTSLLVSRQSLPRPRVSSSPVSTPHPQNQHTTPPRRQLPSPLPPSSTPVLPVPLLSSSPGPSTSFLARPTRFTILPAPLPKDDKAKDTIFTDTVTQDKLAVMDACLYNLHNVPRAKMLFNRLRATNKAILTIDMYNRLLSAYLQMAVREEVGRKQWVHDAWNLFTAMTRSEEDMSPDHTSYALMLYAWHHRNGHRRPLDYRALSDLITADPRKPSLIDIVAHPAISTPEIARDIMTQLSRIALEDKDTKTVNALAKAVVIASGEKIDTRTRRCRVEALKDADGNVTSEVPFKIQNLRDHLTSIAYARQVLPDDMVARQRHLELAAYDMAEDRVEKVQEYMHNWHERLRKKLAEEVKLIEKEEGEGMFRNSATELTPYLTLVAPDRLSMITILEIMRLTGTGGSRGPDGNVWTDFGYSNLYQRRLGESWTAEWTQLTRAQVGSVLLECLMGVAEVDKQAVDRNTGRVDTQPAIYHGYEYIRGTKKVPPRIYRRGPRELVMEGLNVLGRTPWRINKPVFDVVLKVWNAGERLGKVPPAVYDKPEPALPEDESDLNARSRWIEKKSFPRRDDLLPAQPRLPWPRLPHPPHLNHIGDDLSRGLLKFADSKPLGIHLANLHGFDKADFDGRVDWVDQRLELIKDSAKNPLGGERWWMKADDPWQCLATGDPLAYESSLPVHQDGTVNLAPVDRPSDVYTFVKDKVDKLIEKDAENGNEKVVKQTVMTTVYGLHKQLEDRGDISPDIVGPSRLRFNRRKEQATKKVMVGVGKLRKVVEEAEASGAKKVQKGQKKVPVVGMANFRKEQMTSVPYRKLARKQVMTNLQSVFISDPNVQSEVNTMKQASAFPPNFVHSLDATHMMLTAIECSRQDLTFASVHDSYWTHACDIDEMSKVIRRTFIKLHDSERLRKLHEEFMERYKGYLVPIMHLQQNTTLNKKLVEAGVRVKMTAEKAKHYAMLGKLVEVVEEQDAGASTAVIEDVSLPSAAAQAADILASLGMAEEDVVESKVETKEKEERRVKMEVAERNLLNKFIDVTSVLPPVPDRGTFDVNQIKESQYFFS</sequence>
<keyword evidence="4" id="KW-0808">Transferase</keyword>
<dbReference type="STRING" id="71717.A0A4Y7SCQ3"/>
<evidence type="ECO:0000256" key="8">
    <source>
        <dbReference type="SAM" id="MobiDB-lite"/>
    </source>
</evidence>
<name>A0A4Y7SCQ3_COPMI</name>
<keyword evidence="6" id="KW-0804">Transcription</keyword>
<dbReference type="InterPro" id="IPR046950">
    <property type="entry name" value="DNA-dir_Rpol_C_phage-type"/>
</dbReference>
<evidence type="ECO:0000256" key="1">
    <source>
        <dbReference type="ARBA" id="ARBA00009493"/>
    </source>
</evidence>
<dbReference type="Gene3D" id="1.25.40.10">
    <property type="entry name" value="Tetratricopeptide repeat domain"/>
    <property type="match status" value="1"/>
</dbReference>
<evidence type="ECO:0000256" key="5">
    <source>
        <dbReference type="ARBA" id="ARBA00022695"/>
    </source>
</evidence>
<dbReference type="Gene3D" id="3.30.70.370">
    <property type="match status" value="1"/>
</dbReference>
<dbReference type="PANTHER" id="PTHR10102:SF0">
    <property type="entry name" value="DNA-DIRECTED RNA POLYMERASE, MITOCHONDRIAL"/>
    <property type="match status" value="1"/>
</dbReference>
<accession>A0A4Y7SCQ3</accession>
<evidence type="ECO:0000256" key="3">
    <source>
        <dbReference type="ARBA" id="ARBA00022478"/>
    </source>
</evidence>
<dbReference type="Pfam" id="PF14700">
    <property type="entry name" value="RPOL_N"/>
    <property type="match status" value="2"/>
</dbReference>
<evidence type="ECO:0000256" key="4">
    <source>
        <dbReference type="ARBA" id="ARBA00022679"/>
    </source>
</evidence>
<dbReference type="Gene3D" id="1.10.1320.10">
    <property type="entry name" value="DNA-directed RNA polymerase, N-terminal domain"/>
    <property type="match status" value="1"/>
</dbReference>
<evidence type="ECO:0000313" key="11">
    <source>
        <dbReference type="Proteomes" id="UP000298030"/>
    </source>
</evidence>
<evidence type="ECO:0000256" key="7">
    <source>
        <dbReference type="ARBA" id="ARBA00048552"/>
    </source>
</evidence>
<organism evidence="10 11">
    <name type="scientific">Coprinellus micaceus</name>
    <name type="common">Glistening ink-cap mushroom</name>
    <name type="synonym">Coprinus micaceus</name>
    <dbReference type="NCBI Taxonomy" id="71717"/>
    <lineage>
        <taxon>Eukaryota</taxon>
        <taxon>Fungi</taxon>
        <taxon>Dikarya</taxon>
        <taxon>Basidiomycota</taxon>
        <taxon>Agaricomycotina</taxon>
        <taxon>Agaricomycetes</taxon>
        <taxon>Agaricomycetidae</taxon>
        <taxon>Agaricales</taxon>
        <taxon>Agaricineae</taxon>
        <taxon>Psathyrellaceae</taxon>
        <taxon>Coprinellus</taxon>
    </lineage>
</organism>
<dbReference type="PANTHER" id="PTHR10102">
    <property type="entry name" value="DNA-DIRECTED RNA POLYMERASE, MITOCHONDRIAL"/>
    <property type="match status" value="1"/>
</dbReference>
<dbReference type="InterPro" id="IPR029262">
    <property type="entry name" value="RPOL_N"/>
</dbReference>
<reference evidence="10 11" key="1">
    <citation type="journal article" date="2019" name="Nat. Ecol. Evol.">
        <title>Megaphylogeny resolves global patterns of mushroom evolution.</title>
        <authorList>
            <person name="Varga T."/>
            <person name="Krizsan K."/>
            <person name="Foldi C."/>
            <person name="Dima B."/>
            <person name="Sanchez-Garcia M."/>
            <person name="Sanchez-Ramirez S."/>
            <person name="Szollosi G.J."/>
            <person name="Szarkandi J.G."/>
            <person name="Papp V."/>
            <person name="Albert L."/>
            <person name="Andreopoulos W."/>
            <person name="Angelini C."/>
            <person name="Antonin V."/>
            <person name="Barry K.W."/>
            <person name="Bougher N.L."/>
            <person name="Buchanan P."/>
            <person name="Buyck B."/>
            <person name="Bense V."/>
            <person name="Catcheside P."/>
            <person name="Chovatia M."/>
            <person name="Cooper J."/>
            <person name="Damon W."/>
            <person name="Desjardin D."/>
            <person name="Finy P."/>
            <person name="Geml J."/>
            <person name="Haridas S."/>
            <person name="Hughes K."/>
            <person name="Justo A."/>
            <person name="Karasinski D."/>
            <person name="Kautmanova I."/>
            <person name="Kiss B."/>
            <person name="Kocsube S."/>
            <person name="Kotiranta H."/>
            <person name="LaButti K.M."/>
            <person name="Lechner B.E."/>
            <person name="Liimatainen K."/>
            <person name="Lipzen A."/>
            <person name="Lukacs Z."/>
            <person name="Mihaltcheva S."/>
            <person name="Morgado L.N."/>
            <person name="Niskanen T."/>
            <person name="Noordeloos M.E."/>
            <person name="Ohm R.A."/>
            <person name="Ortiz-Santana B."/>
            <person name="Ovrebo C."/>
            <person name="Racz N."/>
            <person name="Riley R."/>
            <person name="Savchenko A."/>
            <person name="Shiryaev A."/>
            <person name="Soop K."/>
            <person name="Spirin V."/>
            <person name="Szebenyi C."/>
            <person name="Tomsovsky M."/>
            <person name="Tulloss R.E."/>
            <person name="Uehling J."/>
            <person name="Grigoriev I.V."/>
            <person name="Vagvolgyi C."/>
            <person name="Papp T."/>
            <person name="Martin F.M."/>
            <person name="Miettinen O."/>
            <person name="Hibbett D.S."/>
            <person name="Nagy L.G."/>
        </authorList>
    </citation>
    <scope>NUCLEOTIDE SEQUENCE [LARGE SCALE GENOMIC DNA]</scope>
    <source>
        <strain evidence="10 11">FP101781</strain>
    </source>
</reference>
<dbReference type="InterPro" id="IPR037159">
    <property type="entry name" value="RNA_POL_N_sf"/>
</dbReference>
<evidence type="ECO:0000313" key="10">
    <source>
        <dbReference type="EMBL" id="TEB19476.1"/>
    </source>
</evidence>
<dbReference type="GO" id="GO:0006390">
    <property type="term" value="P:mitochondrial transcription"/>
    <property type="evidence" value="ECO:0007669"/>
    <property type="project" value="TreeGrafter"/>
</dbReference>
<dbReference type="InterPro" id="IPR002092">
    <property type="entry name" value="DNA-dir_Rpol_phage-type"/>
</dbReference>
<dbReference type="InterPro" id="IPR011990">
    <property type="entry name" value="TPR-like_helical_dom_sf"/>
</dbReference>
<proteinExistence type="inferred from homology"/>
<dbReference type="SMART" id="SM01311">
    <property type="entry name" value="RPOL_N"/>
    <property type="match status" value="1"/>
</dbReference>
<dbReference type="InterPro" id="IPR043502">
    <property type="entry name" value="DNA/RNA_pol_sf"/>
</dbReference>
<comment type="catalytic activity">
    <reaction evidence="7">
        <text>RNA(n) + a ribonucleoside 5'-triphosphate = RNA(n+1) + diphosphate</text>
        <dbReference type="Rhea" id="RHEA:21248"/>
        <dbReference type="Rhea" id="RHEA-COMP:14527"/>
        <dbReference type="Rhea" id="RHEA-COMP:17342"/>
        <dbReference type="ChEBI" id="CHEBI:33019"/>
        <dbReference type="ChEBI" id="CHEBI:61557"/>
        <dbReference type="ChEBI" id="CHEBI:140395"/>
        <dbReference type="EC" id="2.7.7.6"/>
    </reaction>
</comment>
<feature type="compositionally biased region" description="Low complexity" evidence="8">
    <location>
        <begin position="16"/>
        <end position="49"/>
    </location>
</feature>
<evidence type="ECO:0000256" key="6">
    <source>
        <dbReference type="ARBA" id="ARBA00023163"/>
    </source>
</evidence>
<dbReference type="GO" id="GO:0003677">
    <property type="term" value="F:DNA binding"/>
    <property type="evidence" value="ECO:0007669"/>
    <property type="project" value="InterPro"/>
</dbReference>
<evidence type="ECO:0000256" key="2">
    <source>
        <dbReference type="ARBA" id="ARBA00012418"/>
    </source>
</evidence>
<dbReference type="EC" id="2.7.7.6" evidence="2"/>
<protein>
    <recommendedName>
        <fullName evidence="2">DNA-directed RNA polymerase</fullName>
        <ecNumber evidence="2">2.7.7.6</ecNumber>
    </recommendedName>
</protein>
<keyword evidence="11" id="KW-1185">Reference proteome</keyword>
<dbReference type="OrthoDB" id="276422at2759"/>
<dbReference type="Proteomes" id="UP000298030">
    <property type="component" value="Unassembled WGS sequence"/>
</dbReference>
<evidence type="ECO:0000259" key="9">
    <source>
        <dbReference type="SMART" id="SM01311"/>
    </source>
</evidence>
<dbReference type="GO" id="GO:0003899">
    <property type="term" value="F:DNA-directed RNA polymerase activity"/>
    <property type="evidence" value="ECO:0007669"/>
    <property type="project" value="UniProtKB-EC"/>
</dbReference>
<gene>
    <name evidence="10" type="ORF">FA13DRAFT_1758147</name>
</gene>
<comment type="similarity">
    <text evidence="1">Belongs to the phage and mitochondrial RNA polymerase family.</text>
</comment>
<dbReference type="EMBL" id="QPFP01000190">
    <property type="protein sequence ID" value="TEB19476.1"/>
    <property type="molecule type" value="Genomic_DNA"/>
</dbReference>
<dbReference type="GO" id="GO:0034245">
    <property type="term" value="C:mitochondrial DNA-directed RNA polymerase complex"/>
    <property type="evidence" value="ECO:0007669"/>
    <property type="project" value="TreeGrafter"/>
</dbReference>
<dbReference type="AlphaFoldDB" id="A0A4Y7SCQ3"/>
<dbReference type="Gene3D" id="1.10.287.280">
    <property type="match status" value="1"/>
</dbReference>